<comment type="cofactor">
    <cofactor evidence="1">
        <name>Zn(2+)</name>
        <dbReference type="ChEBI" id="CHEBI:29105"/>
    </cofactor>
</comment>
<evidence type="ECO:0000256" key="5">
    <source>
        <dbReference type="ARBA" id="ARBA00022833"/>
    </source>
</evidence>
<dbReference type="GO" id="GO:0046872">
    <property type="term" value="F:metal ion binding"/>
    <property type="evidence" value="ECO:0007669"/>
    <property type="project" value="UniProtKB-KW"/>
</dbReference>
<organism evidence="11 12">
    <name type="scientific">Branchiostoma lanceolatum</name>
    <name type="common">Common lancelet</name>
    <name type="synonym">Amphioxus lanceolatum</name>
    <dbReference type="NCBI Taxonomy" id="7740"/>
    <lineage>
        <taxon>Eukaryota</taxon>
        <taxon>Metazoa</taxon>
        <taxon>Chordata</taxon>
        <taxon>Cephalochordata</taxon>
        <taxon>Leptocardii</taxon>
        <taxon>Amphioxiformes</taxon>
        <taxon>Branchiostomatidae</taxon>
        <taxon>Branchiostoma</taxon>
    </lineage>
</organism>
<keyword evidence="3" id="KW-0479">Metal-binding</keyword>
<dbReference type="CDD" id="cd08662">
    <property type="entry name" value="M13"/>
    <property type="match status" value="1"/>
</dbReference>
<dbReference type="SUPFAM" id="SSF55486">
    <property type="entry name" value="Metalloproteases ('zincins'), catalytic domain"/>
    <property type="match status" value="1"/>
</dbReference>
<keyword evidence="6" id="KW-0482">Metalloprotease</keyword>
<gene>
    <name evidence="11" type="primary">ECE1</name>
    <name evidence="11" type="ORF">BLAG_LOCUS12323</name>
</gene>
<evidence type="ECO:0000259" key="9">
    <source>
        <dbReference type="Pfam" id="PF01431"/>
    </source>
</evidence>
<dbReference type="PRINTS" id="PR00786">
    <property type="entry name" value="NEPRILYSIN"/>
</dbReference>
<dbReference type="InterPro" id="IPR024079">
    <property type="entry name" value="MetalloPept_cat_dom_sf"/>
</dbReference>
<evidence type="ECO:0000256" key="2">
    <source>
        <dbReference type="ARBA" id="ARBA00022670"/>
    </source>
</evidence>
<dbReference type="AlphaFoldDB" id="A0A8K0EL19"/>
<keyword evidence="2" id="KW-0645">Protease</keyword>
<dbReference type="InterPro" id="IPR008753">
    <property type="entry name" value="Peptidase_M13_N"/>
</dbReference>
<dbReference type="OrthoDB" id="6475849at2759"/>
<keyword evidence="5" id="KW-0862">Zinc</keyword>
<protein>
    <submittedName>
        <fullName evidence="11">ECE1 protein</fullName>
    </submittedName>
</protein>
<dbReference type="GO" id="GO:0004222">
    <property type="term" value="F:metalloendopeptidase activity"/>
    <property type="evidence" value="ECO:0007669"/>
    <property type="project" value="InterPro"/>
</dbReference>
<dbReference type="GO" id="GO:0016485">
    <property type="term" value="P:protein processing"/>
    <property type="evidence" value="ECO:0007669"/>
    <property type="project" value="TreeGrafter"/>
</dbReference>
<feature type="transmembrane region" description="Helical" evidence="8">
    <location>
        <begin position="76"/>
        <end position="100"/>
    </location>
</feature>
<evidence type="ECO:0000256" key="7">
    <source>
        <dbReference type="SAM" id="MobiDB-lite"/>
    </source>
</evidence>
<keyword evidence="8" id="KW-0812">Transmembrane</keyword>
<dbReference type="Gene3D" id="1.10.1380.10">
    <property type="entry name" value="Neutral endopeptidase , domain2"/>
    <property type="match status" value="1"/>
</dbReference>
<keyword evidence="4" id="KW-0378">Hydrolase</keyword>
<evidence type="ECO:0000259" key="10">
    <source>
        <dbReference type="Pfam" id="PF05649"/>
    </source>
</evidence>
<dbReference type="Pfam" id="PF05649">
    <property type="entry name" value="Peptidase_M13_N"/>
    <property type="match status" value="1"/>
</dbReference>
<evidence type="ECO:0000313" key="11">
    <source>
        <dbReference type="EMBL" id="CAH1252171.1"/>
    </source>
</evidence>
<feature type="domain" description="Peptidase M13 N-terminal" evidence="10">
    <location>
        <begin position="133"/>
        <end position="527"/>
    </location>
</feature>
<dbReference type="Proteomes" id="UP000838412">
    <property type="component" value="Chromosome 19"/>
</dbReference>
<dbReference type="GO" id="GO:0005886">
    <property type="term" value="C:plasma membrane"/>
    <property type="evidence" value="ECO:0007669"/>
    <property type="project" value="TreeGrafter"/>
</dbReference>
<evidence type="ECO:0000256" key="1">
    <source>
        <dbReference type="ARBA" id="ARBA00001947"/>
    </source>
</evidence>
<feature type="domain" description="Peptidase M13 C-terminal" evidence="9">
    <location>
        <begin position="586"/>
        <end position="787"/>
    </location>
</feature>
<feature type="compositionally biased region" description="Polar residues" evidence="7">
    <location>
        <begin position="829"/>
        <end position="839"/>
    </location>
</feature>
<proteinExistence type="predicted"/>
<dbReference type="EMBL" id="OV696704">
    <property type="protein sequence ID" value="CAH1252171.1"/>
    <property type="molecule type" value="Genomic_DNA"/>
</dbReference>
<sequence length="839" mass="95082">MAKRRSSVAQLLLSFSKRSTASSRKKSQGGYRDDLYTWDKDPFCEHLEEVESEKLEGSFIDSKKKKERVFSNREKCLLGVLLALLVLLIAAVAYLLYMLLQNMNKPKGFFCLEPHCVEESAMVISKMDTEAVPCNDFYQFSCGKHLKELVVGAGTAKYGILQQMAGRNYAIMRRELGMPGHVYKGKNSSAIAKAKMIFQSCLNEVAIEEKGGKPLLKVIESIGSWNISTDPEGGRLDPDKWDLTETLVNAHKLGPNPLFGFGISADDKNSKKNIMQFAAAGLSLKHGRMYTNEKTAAKLKKGWLNYVVKLAVLLGAKEDDARQQLEDVWEFETRLAMIEKDKPSRGGVFERYHKWPLKNVTALMPSIDLNKYVKDMLLGQKVSPDTEVLVYDPEYLQEMSKVVANTSKEVLANYIVNQINQQFAPFLSLNFRIASLELEKVIRGTRSTPSRSFYCTSITNKRAGWATGAMFADKTFKKGHFDKANKMLDGIKEQMRLTIEQADWMDNQTKTTALEKLAAVRRMIGYPDIVDDAAKLDKYYEKLVVTEDDFVSNVLLAQKFNLDQIIARYGKPVDRSEWHMKPAKVNAYYSPSSNLMAFPSGILQAPVYGPDFPMAFNFGAIGAVMGHELTHGFDDHGKSFDKDGNLRNWWTDESSKNFKKKSQCLQDQYSKYTVYGENVNGENTIGENIADNGGIRLAYRAYESWLVSNRDTILPGLNKTSEQLFFLGWGQTWCTYYKEQYAKYLLYSDPHSPAKYRVNGPLANFPKFAEAYTCPLGSIMNPKNKCVVWGKSECPDGKCKKEQSKRGFLDWLELDAYEDEDEPPPNWLQLDTENIENPQ</sequence>
<evidence type="ECO:0000256" key="4">
    <source>
        <dbReference type="ARBA" id="ARBA00022801"/>
    </source>
</evidence>
<accession>A0A8K0EL19</accession>
<dbReference type="PROSITE" id="PS51885">
    <property type="entry name" value="NEPRILYSIN"/>
    <property type="match status" value="1"/>
</dbReference>
<dbReference type="InterPro" id="IPR000718">
    <property type="entry name" value="Peptidase_M13"/>
</dbReference>
<reference evidence="11" key="1">
    <citation type="submission" date="2022-01" db="EMBL/GenBank/DDBJ databases">
        <authorList>
            <person name="Braso-Vives M."/>
        </authorList>
    </citation>
    <scope>NUCLEOTIDE SEQUENCE</scope>
</reference>
<dbReference type="Pfam" id="PF01431">
    <property type="entry name" value="Peptidase_M13"/>
    <property type="match status" value="1"/>
</dbReference>
<dbReference type="InterPro" id="IPR018497">
    <property type="entry name" value="Peptidase_M13_C"/>
</dbReference>
<name>A0A8K0EL19_BRALA</name>
<dbReference type="Gene3D" id="3.40.390.10">
    <property type="entry name" value="Collagenase (Catalytic Domain)"/>
    <property type="match status" value="1"/>
</dbReference>
<evidence type="ECO:0000256" key="8">
    <source>
        <dbReference type="SAM" id="Phobius"/>
    </source>
</evidence>
<evidence type="ECO:0000256" key="3">
    <source>
        <dbReference type="ARBA" id="ARBA00022723"/>
    </source>
</evidence>
<keyword evidence="12" id="KW-1185">Reference proteome</keyword>
<keyword evidence="8" id="KW-0472">Membrane</keyword>
<dbReference type="InterPro" id="IPR042089">
    <property type="entry name" value="Peptidase_M13_dom_2"/>
</dbReference>
<dbReference type="PANTHER" id="PTHR11733:SF240">
    <property type="entry name" value="GH14155P-RELATED"/>
    <property type="match status" value="1"/>
</dbReference>
<feature type="region of interest" description="Disordered" evidence="7">
    <location>
        <begin position="818"/>
        <end position="839"/>
    </location>
</feature>
<dbReference type="PANTHER" id="PTHR11733">
    <property type="entry name" value="ZINC METALLOPROTEASE FAMILY M13 NEPRILYSIN-RELATED"/>
    <property type="match status" value="1"/>
</dbReference>
<evidence type="ECO:0000313" key="12">
    <source>
        <dbReference type="Proteomes" id="UP000838412"/>
    </source>
</evidence>
<evidence type="ECO:0000256" key="6">
    <source>
        <dbReference type="ARBA" id="ARBA00023049"/>
    </source>
</evidence>
<keyword evidence="8" id="KW-1133">Transmembrane helix</keyword>